<protein>
    <submittedName>
        <fullName evidence="1">Uncharacterized protein</fullName>
    </submittedName>
</protein>
<name>A0AA42BIM4_9RALS</name>
<comment type="caution">
    <text evidence="1">The sequence shown here is derived from an EMBL/GenBank/DDBJ whole genome shotgun (WGS) entry which is preliminary data.</text>
</comment>
<proteinExistence type="predicted"/>
<dbReference type="EMBL" id="JAMYWC010000005">
    <property type="protein sequence ID" value="MCP1174346.1"/>
    <property type="molecule type" value="Genomic_DNA"/>
</dbReference>
<gene>
    <name evidence="1" type="ORF">NKG59_18440</name>
</gene>
<evidence type="ECO:0000313" key="1">
    <source>
        <dbReference type="EMBL" id="MCP1174346.1"/>
    </source>
</evidence>
<dbReference type="RefSeq" id="WP_253539789.1">
    <property type="nucleotide sequence ID" value="NZ_JAMYWC010000005.1"/>
</dbReference>
<evidence type="ECO:0000313" key="2">
    <source>
        <dbReference type="Proteomes" id="UP001162793"/>
    </source>
</evidence>
<sequence length="170" mass="18625">MLADLQQLFDAVESHLKAQFPDVALIGWAPEIEESMPLPAILLYVGALRPGTHPGTGQPPVVMVVEARVVGDPTEPNAEAAMWQLAARLIKVLHDQTWGLPVTMAELEADGFHPDGMRPDLDAYSVIAAEWRHEFDLGPPEWAFEDTSGTTVDFDIQPRHSEADHGLRSG</sequence>
<dbReference type="AlphaFoldDB" id="A0AA42BIM4"/>
<keyword evidence="2" id="KW-1185">Reference proteome</keyword>
<dbReference type="Proteomes" id="UP001162793">
    <property type="component" value="Unassembled WGS sequence"/>
</dbReference>
<organism evidence="1 2">
    <name type="scientific">Ralstonia chuxiongensis</name>
    <dbReference type="NCBI Taxonomy" id="2957504"/>
    <lineage>
        <taxon>Bacteria</taxon>
        <taxon>Pseudomonadati</taxon>
        <taxon>Pseudomonadota</taxon>
        <taxon>Betaproteobacteria</taxon>
        <taxon>Burkholderiales</taxon>
        <taxon>Burkholderiaceae</taxon>
        <taxon>Ralstonia</taxon>
    </lineage>
</organism>
<reference evidence="2" key="1">
    <citation type="journal article" date="2023" name="Front. Microbiol.">
        <title>Ralstonia chuxiongensis sp. nov., Ralstonia mojiangensis sp. nov., and Ralstonia soli sp. nov., isolated from tobacco fields, are three novel species in the family Burkholderiaceae.</title>
        <authorList>
            <person name="Lu C.H."/>
            <person name="Zhang Y.Y."/>
            <person name="Jiang N."/>
            <person name="Chen W."/>
            <person name="Shao X."/>
            <person name="Zhao Z.M."/>
            <person name="Lu W.L."/>
            <person name="Hu X."/>
            <person name="Xi Y.X."/>
            <person name="Zou S.Y."/>
            <person name="Wei Q.J."/>
            <person name="Lin Z.L."/>
            <person name="Gong L."/>
            <person name="Gai X.T."/>
            <person name="Zhang L.Q."/>
            <person name="Li J.Y."/>
            <person name="Jin Y."/>
            <person name="Xia Z.Y."/>
        </authorList>
    </citation>
    <scope>NUCLEOTIDE SEQUENCE [LARGE SCALE GENOMIC DNA]</scope>
    <source>
        <strain evidence="2">21YRMH01-3</strain>
    </source>
</reference>
<accession>A0AA42BIM4</accession>